<dbReference type="SUPFAM" id="SSF55469">
    <property type="entry name" value="FMN-dependent nitroreductase-like"/>
    <property type="match status" value="1"/>
</dbReference>
<reference evidence="5 6" key="1">
    <citation type="journal article" date="2019" name="ISME J.">
        <title>Genome analyses of uncultured TG2/ZB3 bacteria in 'Margulisbacteria' specifically attached to ectosymbiotic spirochetes of protists in the termite gut.</title>
        <authorList>
            <person name="Utami Y.D."/>
            <person name="Kuwahara H."/>
            <person name="Igai K."/>
            <person name="Murakami T."/>
            <person name="Sugaya K."/>
            <person name="Morikawa T."/>
            <person name="Nagura Y."/>
            <person name="Yuki M."/>
            <person name="Deevong P."/>
            <person name="Inoue T."/>
            <person name="Kihara K."/>
            <person name="Lo N."/>
            <person name="Yamada A."/>
            <person name="Ohkuma M."/>
            <person name="Hongoh Y."/>
        </authorList>
    </citation>
    <scope>NUCLEOTIDE SEQUENCE [LARGE SCALE GENOMIC DNA]</scope>
    <source>
        <strain evidence="5">NkOx7-01</strain>
    </source>
</reference>
<proteinExistence type="predicted"/>
<evidence type="ECO:0000313" key="5">
    <source>
        <dbReference type="EMBL" id="GBR74422.1"/>
    </source>
</evidence>
<evidence type="ECO:0000313" key="6">
    <source>
        <dbReference type="Proteomes" id="UP000269352"/>
    </source>
</evidence>
<protein>
    <submittedName>
        <fullName evidence="5">Nitroreductase family protein</fullName>
    </submittedName>
</protein>
<dbReference type="EMBL" id="BGZN01000045">
    <property type="protein sequence ID" value="GBR74422.1"/>
    <property type="molecule type" value="Genomic_DNA"/>
</dbReference>
<keyword evidence="3" id="KW-0560">Oxidoreductase</keyword>
<evidence type="ECO:0000256" key="3">
    <source>
        <dbReference type="ARBA" id="ARBA00023002"/>
    </source>
</evidence>
<keyword evidence="1" id="KW-0285">Flavoprotein</keyword>
<feature type="domain" description="Nitroreductase" evidence="4">
    <location>
        <begin position="63"/>
        <end position="146"/>
    </location>
</feature>
<comment type="caution">
    <text evidence="5">The sequence shown here is derived from an EMBL/GenBank/DDBJ whole genome shotgun (WGS) entry which is preliminary data.</text>
</comment>
<dbReference type="Pfam" id="PF00881">
    <property type="entry name" value="Nitroreductase"/>
    <property type="match status" value="2"/>
</dbReference>
<dbReference type="PANTHER" id="PTHR23026:SF90">
    <property type="entry name" value="IODOTYROSINE DEIODINASE 1"/>
    <property type="match status" value="1"/>
</dbReference>
<dbReference type="InterPro" id="IPR050627">
    <property type="entry name" value="Nitroreductase/BluB"/>
</dbReference>
<dbReference type="CDD" id="cd02150">
    <property type="entry name" value="nitroreductase"/>
    <property type="match status" value="1"/>
</dbReference>
<dbReference type="InterPro" id="IPR000415">
    <property type="entry name" value="Nitroreductase-like"/>
</dbReference>
<evidence type="ECO:0000256" key="1">
    <source>
        <dbReference type="ARBA" id="ARBA00022630"/>
    </source>
</evidence>
<organism evidence="5 6">
    <name type="scientific">Termititenax aidoneus</name>
    <dbReference type="NCBI Taxonomy" id="2218524"/>
    <lineage>
        <taxon>Bacteria</taxon>
        <taxon>Bacillati</taxon>
        <taxon>Candidatus Margulisiibacteriota</taxon>
        <taxon>Candidatus Termititenacia</taxon>
        <taxon>Candidatus Termititenacales</taxon>
        <taxon>Candidatus Termititenacaceae</taxon>
        <taxon>Candidatus Termititenax</taxon>
    </lineage>
</organism>
<gene>
    <name evidence="5" type="ORF">NO1_1599</name>
</gene>
<dbReference type="Gene3D" id="3.40.109.10">
    <property type="entry name" value="NADH Oxidase"/>
    <property type="match status" value="1"/>
</dbReference>
<keyword evidence="6" id="KW-1185">Reference proteome</keyword>
<sequence length="167" mass="18797">MQEIFQRISVRKFTEQKITKEQIQQILKAAMQAPSAYNQQPWEFLVIEDKSVLQKFTEIHPYAKSLLSGAAVGIFVLCAKDRLQLPEMAAQDLSAATQNILLEAVHLGLGGVWLGVNGHPERAAAAQKLFNLPDNIEVFAAIAVGYPAENRKAQSRYEENRVHYEKY</sequence>
<dbReference type="GO" id="GO:0016491">
    <property type="term" value="F:oxidoreductase activity"/>
    <property type="evidence" value="ECO:0007669"/>
    <property type="project" value="UniProtKB-KW"/>
</dbReference>
<evidence type="ECO:0000259" key="4">
    <source>
        <dbReference type="Pfam" id="PF00881"/>
    </source>
</evidence>
<feature type="domain" description="Nitroreductase" evidence="4">
    <location>
        <begin position="4"/>
        <end position="58"/>
    </location>
</feature>
<name>A0A388TC82_TERA1</name>
<dbReference type="Proteomes" id="UP000269352">
    <property type="component" value="Unassembled WGS sequence"/>
</dbReference>
<accession>A0A388TC82</accession>
<dbReference type="InterPro" id="IPR029479">
    <property type="entry name" value="Nitroreductase"/>
</dbReference>
<evidence type="ECO:0000256" key="2">
    <source>
        <dbReference type="ARBA" id="ARBA00022643"/>
    </source>
</evidence>
<dbReference type="AlphaFoldDB" id="A0A388TC82"/>
<keyword evidence="2" id="KW-0288">FMN</keyword>
<dbReference type="PANTHER" id="PTHR23026">
    <property type="entry name" value="NADPH NITROREDUCTASE"/>
    <property type="match status" value="1"/>
</dbReference>